<proteinExistence type="predicted"/>
<gene>
    <name evidence="2" type="ORF">GCM10009765_60100</name>
</gene>
<accession>A0ABN2IDF9</accession>
<dbReference type="Proteomes" id="UP001500618">
    <property type="component" value="Unassembled WGS sequence"/>
</dbReference>
<feature type="coiled-coil region" evidence="1">
    <location>
        <begin position="23"/>
        <end position="57"/>
    </location>
</feature>
<keyword evidence="3" id="KW-1185">Reference proteome</keyword>
<organism evidence="2 3">
    <name type="scientific">Fodinicola feengrottensis</name>
    <dbReference type="NCBI Taxonomy" id="435914"/>
    <lineage>
        <taxon>Bacteria</taxon>
        <taxon>Bacillati</taxon>
        <taxon>Actinomycetota</taxon>
        <taxon>Actinomycetes</taxon>
        <taxon>Mycobacteriales</taxon>
        <taxon>Fodinicola</taxon>
    </lineage>
</organism>
<dbReference type="EMBL" id="BAAANY010000025">
    <property type="protein sequence ID" value="GAA1702629.1"/>
    <property type="molecule type" value="Genomic_DNA"/>
</dbReference>
<reference evidence="2 3" key="1">
    <citation type="journal article" date="2019" name="Int. J. Syst. Evol. Microbiol.">
        <title>The Global Catalogue of Microorganisms (GCM) 10K type strain sequencing project: providing services to taxonomists for standard genome sequencing and annotation.</title>
        <authorList>
            <consortium name="The Broad Institute Genomics Platform"/>
            <consortium name="The Broad Institute Genome Sequencing Center for Infectious Disease"/>
            <person name="Wu L."/>
            <person name="Ma J."/>
        </authorList>
    </citation>
    <scope>NUCLEOTIDE SEQUENCE [LARGE SCALE GENOMIC DNA]</scope>
    <source>
        <strain evidence="2 3">JCM 14718</strain>
    </source>
</reference>
<name>A0ABN2IDF9_9ACTN</name>
<protein>
    <submittedName>
        <fullName evidence="2">Uncharacterized protein</fullName>
    </submittedName>
</protein>
<sequence length="86" mass="9901">MTPRPVTRHTTRSLRARRAVVGRDQLINIIETQQDIIENLLQRTTQLEEKYAALLNKTDLLELAVFPLSLLTDDSPDDCDQPDDER</sequence>
<comment type="caution">
    <text evidence="2">The sequence shown here is derived from an EMBL/GenBank/DDBJ whole genome shotgun (WGS) entry which is preliminary data.</text>
</comment>
<keyword evidence="1" id="KW-0175">Coiled coil</keyword>
<evidence type="ECO:0000256" key="1">
    <source>
        <dbReference type="SAM" id="Coils"/>
    </source>
</evidence>
<evidence type="ECO:0000313" key="3">
    <source>
        <dbReference type="Proteomes" id="UP001500618"/>
    </source>
</evidence>
<evidence type="ECO:0000313" key="2">
    <source>
        <dbReference type="EMBL" id="GAA1702629.1"/>
    </source>
</evidence>